<proteinExistence type="predicted"/>
<evidence type="ECO:0000313" key="2">
    <source>
        <dbReference type="Proteomes" id="UP000768646"/>
    </source>
</evidence>
<accession>A0ACB7CEG9</accession>
<gene>
    <name evidence="1" type="ORF">PORY_000147</name>
</gene>
<name>A0ACB7CEG9_9ASCO</name>
<dbReference type="EMBL" id="JABTEG010000001">
    <property type="protein sequence ID" value="KAG4306159.1"/>
    <property type="molecule type" value="Genomic_DNA"/>
</dbReference>
<reference evidence="1 2" key="1">
    <citation type="journal article" date="2021" name="Commun. Biol.">
        <title>Genomic insights into the host specific adaptation of the Pneumocystis genus.</title>
        <authorList>
            <person name="Cisse O.H."/>
            <person name="Ma L."/>
            <person name="Dekker J.P."/>
            <person name="Khil P.P."/>
            <person name="Youn J.-H."/>
            <person name="Brenchley J.M."/>
            <person name="Blair R."/>
            <person name="Pahar B."/>
            <person name="Chabe M."/>
            <person name="Van Rompay K.K.A."/>
            <person name="Keesler R."/>
            <person name="Sukura A."/>
            <person name="Hirsch V."/>
            <person name="Kutty G."/>
            <person name="Liu Y."/>
            <person name="Peng L."/>
            <person name="Chen J."/>
            <person name="Song J."/>
            <person name="Weissenbacher-Lang C."/>
            <person name="Xu J."/>
            <person name="Upham N.S."/>
            <person name="Stajich J.E."/>
            <person name="Cuomo C.A."/>
            <person name="Cushion M.T."/>
            <person name="Kovacs J.A."/>
        </authorList>
    </citation>
    <scope>NUCLEOTIDE SEQUENCE [LARGE SCALE GENOMIC DNA]</scope>
    <source>
        <strain evidence="1 2">RABM</strain>
    </source>
</reference>
<keyword evidence="2" id="KW-1185">Reference proteome</keyword>
<organism evidence="1 2">
    <name type="scientific">Pneumocystis oryctolagi</name>
    <dbReference type="NCBI Taxonomy" id="42067"/>
    <lineage>
        <taxon>Eukaryota</taxon>
        <taxon>Fungi</taxon>
        <taxon>Dikarya</taxon>
        <taxon>Ascomycota</taxon>
        <taxon>Taphrinomycotina</taxon>
        <taxon>Pneumocystomycetes</taxon>
        <taxon>Pneumocystaceae</taxon>
        <taxon>Pneumocystis</taxon>
    </lineage>
</organism>
<evidence type="ECO:0000313" key="1">
    <source>
        <dbReference type="EMBL" id="KAG4306159.1"/>
    </source>
</evidence>
<dbReference type="Proteomes" id="UP000768646">
    <property type="component" value="Unassembled WGS sequence"/>
</dbReference>
<sequence>MLLFDYFTRFKNWNGIRNISTQSAEILSIAKLTRRAEEAKHSNVTEASTLEMPVLNLSEKSHLLMRLKRKNTDTQAKPLKSDDLSYKGEKSFYNIKNLSLRKSSMKSLVKENTKNIFSKLQTEETGKRQMTEIQRKNVKHEDNIHIENPIHWIPKKQSKIKSRKKINQNEFDTNSYKIENIRKKNPRFIVKNYVRQMPVSWKPHSVSQNDLKPYIPTWIAPLNNITYTLEPEKQISANNESHNKKENFNYCSTSNVNDLVFYANRYIYKNSSIELAQKTEMLNKINEIIMREKPTCT</sequence>
<comment type="caution">
    <text evidence="1">The sequence shown here is derived from an EMBL/GenBank/DDBJ whole genome shotgun (WGS) entry which is preliminary data.</text>
</comment>
<protein>
    <submittedName>
        <fullName evidence="1">Uncharacterized protein</fullName>
    </submittedName>
</protein>